<keyword evidence="3" id="KW-1185">Reference proteome</keyword>
<gene>
    <name evidence="2" type="ORF">M9Y10_024392</name>
</gene>
<sequence>MQQDNTLAFHPLSDGERAISFCWSPGSFLDYPKPEPIRSEDLTLRERIVEKARSKLDCPYTYGGAGLIHLIVQDSLNGFMLNLAFKSQEQHKSRRKKEITAVAELGNSFSLVMVNAYLILGLIFHQNNYYI</sequence>
<evidence type="ECO:0000256" key="1">
    <source>
        <dbReference type="SAM" id="Phobius"/>
    </source>
</evidence>
<accession>A0ABR2HBV3</accession>
<keyword evidence="1" id="KW-0812">Transmembrane</keyword>
<organism evidence="2 3">
    <name type="scientific">Tritrichomonas musculus</name>
    <dbReference type="NCBI Taxonomy" id="1915356"/>
    <lineage>
        <taxon>Eukaryota</taxon>
        <taxon>Metamonada</taxon>
        <taxon>Parabasalia</taxon>
        <taxon>Tritrichomonadida</taxon>
        <taxon>Tritrichomonadidae</taxon>
        <taxon>Tritrichomonas</taxon>
    </lineage>
</organism>
<name>A0ABR2HBV3_9EUKA</name>
<comment type="caution">
    <text evidence="2">The sequence shown here is derived from an EMBL/GenBank/DDBJ whole genome shotgun (WGS) entry which is preliminary data.</text>
</comment>
<proteinExistence type="predicted"/>
<protein>
    <submittedName>
        <fullName evidence="2">Uncharacterized protein</fullName>
    </submittedName>
</protein>
<evidence type="ECO:0000313" key="3">
    <source>
        <dbReference type="Proteomes" id="UP001470230"/>
    </source>
</evidence>
<reference evidence="2 3" key="1">
    <citation type="submission" date="2024-04" db="EMBL/GenBank/DDBJ databases">
        <title>Tritrichomonas musculus Genome.</title>
        <authorList>
            <person name="Alves-Ferreira E."/>
            <person name="Grigg M."/>
            <person name="Lorenzi H."/>
            <person name="Galac M."/>
        </authorList>
    </citation>
    <scope>NUCLEOTIDE SEQUENCE [LARGE SCALE GENOMIC DNA]</scope>
    <source>
        <strain evidence="2 3">EAF2021</strain>
    </source>
</reference>
<feature type="transmembrane region" description="Helical" evidence="1">
    <location>
        <begin position="101"/>
        <end position="124"/>
    </location>
</feature>
<dbReference type="EMBL" id="JAPFFF010000033">
    <property type="protein sequence ID" value="KAK8844187.1"/>
    <property type="molecule type" value="Genomic_DNA"/>
</dbReference>
<evidence type="ECO:0000313" key="2">
    <source>
        <dbReference type="EMBL" id="KAK8844187.1"/>
    </source>
</evidence>
<keyword evidence="1" id="KW-1133">Transmembrane helix</keyword>
<dbReference type="Proteomes" id="UP001470230">
    <property type="component" value="Unassembled WGS sequence"/>
</dbReference>
<keyword evidence="1" id="KW-0472">Membrane</keyword>